<dbReference type="SUPFAM" id="SSF52172">
    <property type="entry name" value="CheY-like"/>
    <property type="match status" value="1"/>
</dbReference>
<dbReference type="PRINTS" id="PR00344">
    <property type="entry name" value="BCTRLSENSOR"/>
</dbReference>
<keyword evidence="12" id="KW-0812">Transmembrane</keyword>
<evidence type="ECO:0000256" key="3">
    <source>
        <dbReference type="ARBA" id="ARBA00022553"/>
    </source>
</evidence>
<dbReference type="Gene3D" id="3.30.565.10">
    <property type="entry name" value="Histidine kinase-like ATPase, C-terminal domain"/>
    <property type="match status" value="1"/>
</dbReference>
<keyword evidence="5" id="KW-0547">Nucleotide-binding</keyword>
<dbReference type="PROSITE" id="PS01124">
    <property type="entry name" value="HTH_ARAC_FAMILY_2"/>
    <property type="match status" value="1"/>
</dbReference>
<evidence type="ECO:0000256" key="12">
    <source>
        <dbReference type="SAM" id="Phobius"/>
    </source>
</evidence>
<dbReference type="SUPFAM" id="SSF47384">
    <property type="entry name" value="Homodimeric domain of signal transducing histidine kinase"/>
    <property type="match status" value="1"/>
</dbReference>
<dbReference type="InterPro" id="IPR003661">
    <property type="entry name" value="HisK_dim/P_dom"/>
</dbReference>
<feature type="modified residue" description="4-aspartylphosphate" evidence="11">
    <location>
        <position position="526"/>
    </location>
</feature>
<keyword evidence="6" id="KW-0418">Kinase</keyword>
<evidence type="ECO:0000256" key="2">
    <source>
        <dbReference type="ARBA" id="ARBA00012438"/>
    </source>
</evidence>
<keyword evidence="7" id="KW-0067">ATP-binding</keyword>
<name>A0A399SWG2_9BACT</name>
<evidence type="ECO:0000256" key="11">
    <source>
        <dbReference type="PROSITE-ProRule" id="PRU00169"/>
    </source>
</evidence>
<evidence type="ECO:0000259" key="15">
    <source>
        <dbReference type="PROSITE" id="PS50110"/>
    </source>
</evidence>
<dbReference type="InterPro" id="IPR036890">
    <property type="entry name" value="HATPase_C_sf"/>
</dbReference>
<dbReference type="InterPro" id="IPR005467">
    <property type="entry name" value="His_kinase_dom"/>
</dbReference>
<dbReference type="PROSITE" id="PS50109">
    <property type="entry name" value="HIS_KIN"/>
    <property type="match status" value="1"/>
</dbReference>
<dbReference type="SMART" id="SM00387">
    <property type="entry name" value="HATPase_c"/>
    <property type="match status" value="1"/>
</dbReference>
<dbReference type="PROSITE" id="PS50110">
    <property type="entry name" value="RESPONSE_REGULATORY"/>
    <property type="match status" value="1"/>
</dbReference>
<dbReference type="Pfam" id="PF12833">
    <property type="entry name" value="HTH_18"/>
    <property type="match status" value="1"/>
</dbReference>
<dbReference type="Pfam" id="PF02518">
    <property type="entry name" value="HATPase_c"/>
    <property type="match status" value="1"/>
</dbReference>
<feature type="transmembrane region" description="Helical" evidence="12">
    <location>
        <begin position="32"/>
        <end position="54"/>
    </location>
</feature>
<dbReference type="Proteomes" id="UP000265926">
    <property type="component" value="Unassembled WGS sequence"/>
</dbReference>
<feature type="domain" description="Response regulatory" evidence="15">
    <location>
        <begin position="478"/>
        <end position="593"/>
    </location>
</feature>
<dbReference type="GO" id="GO:0043565">
    <property type="term" value="F:sequence-specific DNA binding"/>
    <property type="evidence" value="ECO:0007669"/>
    <property type="project" value="InterPro"/>
</dbReference>
<dbReference type="InterPro" id="IPR001789">
    <property type="entry name" value="Sig_transdc_resp-reg_receiver"/>
</dbReference>
<dbReference type="Pfam" id="PF00072">
    <property type="entry name" value="Response_reg"/>
    <property type="match status" value="1"/>
</dbReference>
<keyword evidence="8" id="KW-0902">Two-component regulatory system</keyword>
<dbReference type="Gene3D" id="1.10.10.60">
    <property type="entry name" value="Homeodomain-like"/>
    <property type="match status" value="1"/>
</dbReference>
<keyword evidence="17" id="KW-1185">Reference proteome</keyword>
<dbReference type="InterPro" id="IPR018060">
    <property type="entry name" value="HTH_AraC"/>
</dbReference>
<evidence type="ECO:0000256" key="4">
    <source>
        <dbReference type="ARBA" id="ARBA00022679"/>
    </source>
</evidence>
<dbReference type="CDD" id="cd17574">
    <property type="entry name" value="REC_OmpR"/>
    <property type="match status" value="1"/>
</dbReference>
<dbReference type="InterPro" id="IPR011006">
    <property type="entry name" value="CheY-like_superfamily"/>
</dbReference>
<protein>
    <recommendedName>
        <fullName evidence="2">histidine kinase</fullName>
        <ecNumber evidence="2">2.7.13.3</ecNumber>
    </recommendedName>
</protein>
<dbReference type="InterPro" id="IPR004358">
    <property type="entry name" value="Sig_transdc_His_kin-like_C"/>
</dbReference>
<dbReference type="SMART" id="SM00342">
    <property type="entry name" value="HTH_ARAC"/>
    <property type="match status" value="1"/>
</dbReference>
<evidence type="ECO:0000313" key="16">
    <source>
        <dbReference type="EMBL" id="RIJ48386.1"/>
    </source>
</evidence>
<dbReference type="AlphaFoldDB" id="A0A399SWG2"/>
<evidence type="ECO:0000256" key="6">
    <source>
        <dbReference type="ARBA" id="ARBA00022777"/>
    </source>
</evidence>
<dbReference type="InterPro" id="IPR003594">
    <property type="entry name" value="HATPase_dom"/>
</dbReference>
<evidence type="ECO:0000256" key="9">
    <source>
        <dbReference type="ARBA" id="ARBA00023015"/>
    </source>
</evidence>
<dbReference type="SMART" id="SM00448">
    <property type="entry name" value="REC"/>
    <property type="match status" value="1"/>
</dbReference>
<dbReference type="EC" id="2.7.13.3" evidence="2"/>
<keyword evidence="3 11" id="KW-0597">Phosphoprotein</keyword>
<dbReference type="PANTHER" id="PTHR43547">
    <property type="entry name" value="TWO-COMPONENT HISTIDINE KINASE"/>
    <property type="match status" value="1"/>
</dbReference>
<evidence type="ECO:0000256" key="5">
    <source>
        <dbReference type="ARBA" id="ARBA00022741"/>
    </source>
</evidence>
<dbReference type="InterPro" id="IPR009057">
    <property type="entry name" value="Homeodomain-like_sf"/>
</dbReference>
<comment type="catalytic activity">
    <reaction evidence="1">
        <text>ATP + protein L-histidine = ADP + protein N-phospho-L-histidine.</text>
        <dbReference type="EC" id="2.7.13.3"/>
    </reaction>
</comment>
<sequence>MKGISNKEIILWIDRYLADPRLDAEAQLRKRWAWIWMVVTCVFVIITSFVELVVLKLWPIWWFGIVFWAGYLIGFPLYRRMKRFDLVINILFTVFIVAALFAMLQTGGITTSLGFIFIGMNCAMGSMLAGNLRWTIGMFVTYCMTIIILGLFQSSLTTPEYITPRINTLSFVGLTVWINACILLIVILFMKDKSRYEKSEAEKLRKIDEAKTKLFTNVSHEFRTPLTVIQGIAEQMEQHPEKWMQSAPGKIKAQSQLLLRLVNQMLNIAKIEADEMHLELIHGDICRFIRYIAATFQSLADTMKIELILNQQEVPIYTDYDPDKLMHVLSNLLSNAIKFTPPGGLVSLIVSKTFEKDKKFTLISVRDTGRGIPEASVSKIFERFYQVPDKHDQTPGTGLGLAVTNELIKLMKGKISVKSREGKGSEFTVLLPISKTAEKVADHGISMICSETAHPEITKTRIEDKTDETDHESAEKPVLLIVEDNKDVVEYLQEILQKEYNIELAPNGKAGLEKALEIIPDIILSDVMMPLMDGFEMLEKLKADIRTDHIPVVILTARGDFDSKLAGLSIGADHYLVKPFNEKELLFKLGNLLELRRKMQQHFGTFPFQSQDENSEFKPEYVFIKRINTLIEKEMGNEDFGINDICFSMNMSRAQLYRKFSAITNNSIGRYLRSFRLHKAKELLEKQGKNVTETAFETGFKNLSHFSTCFHEEFGFSPHKLVR</sequence>
<dbReference type="RefSeq" id="WP_119438119.1">
    <property type="nucleotide sequence ID" value="NZ_QWGR01000005.1"/>
</dbReference>
<dbReference type="SMART" id="SM00388">
    <property type="entry name" value="HisKA"/>
    <property type="match status" value="1"/>
</dbReference>
<keyword evidence="12" id="KW-1133">Transmembrane helix</keyword>
<gene>
    <name evidence="16" type="ORF">D1614_11730</name>
</gene>
<evidence type="ECO:0000256" key="8">
    <source>
        <dbReference type="ARBA" id="ARBA00023012"/>
    </source>
</evidence>
<keyword evidence="10" id="KW-0804">Transcription</keyword>
<reference evidence="16 17" key="1">
    <citation type="submission" date="2018-08" db="EMBL/GenBank/DDBJ databases">
        <title>Pallidiluteibacterium maritimus gen. nov., sp. nov., isolated from coastal sediment.</title>
        <authorList>
            <person name="Zhou L.Y."/>
        </authorList>
    </citation>
    <scope>NUCLEOTIDE SEQUENCE [LARGE SCALE GENOMIC DNA]</scope>
    <source>
        <strain evidence="16 17">XSD2</strain>
    </source>
</reference>
<feature type="domain" description="HTH araC/xylS-type" evidence="13">
    <location>
        <begin position="625"/>
        <end position="723"/>
    </location>
</feature>
<dbReference type="EMBL" id="QWGR01000005">
    <property type="protein sequence ID" value="RIJ48386.1"/>
    <property type="molecule type" value="Genomic_DNA"/>
</dbReference>
<dbReference type="SUPFAM" id="SSF46689">
    <property type="entry name" value="Homeodomain-like"/>
    <property type="match status" value="1"/>
</dbReference>
<dbReference type="PANTHER" id="PTHR43547:SF2">
    <property type="entry name" value="HYBRID SIGNAL TRANSDUCTION HISTIDINE KINASE C"/>
    <property type="match status" value="1"/>
</dbReference>
<dbReference type="Gene3D" id="1.10.287.130">
    <property type="match status" value="1"/>
</dbReference>
<evidence type="ECO:0000313" key="17">
    <source>
        <dbReference type="Proteomes" id="UP000265926"/>
    </source>
</evidence>
<dbReference type="GO" id="GO:0000155">
    <property type="term" value="F:phosphorelay sensor kinase activity"/>
    <property type="evidence" value="ECO:0007669"/>
    <property type="project" value="InterPro"/>
</dbReference>
<evidence type="ECO:0000256" key="10">
    <source>
        <dbReference type="ARBA" id="ARBA00023163"/>
    </source>
</evidence>
<organism evidence="16 17">
    <name type="scientific">Maribellus luteus</name>
    <dbReference type="NCBI Taxonomy" id="2305463"/>
    <lineage>
        <taxon>Bacteria</taxon>
        <taxon>Pseudomonadati</taxon>
        <taxon>Bacteroidota</taxon>
        <taxon>Bacteroidia</taxon>
        <taxon>Marinilabiliales</taxon>
        <taxon>Prolixibacteraceae</taxon>
        <taxon>Maribellus</taxon>
    </lineage>
</organism>
<evidence type="ECO:0000259" key="13">
    <source>
        <dbReference type="PROSITE" id="PS01124"/>
    </source>
</evidence>
<feature type="transmembrane region" description="Helical" evidence="12">
    <location>
        <begin position="168"/>
        <end position="190"/>
    </location>
</feature>
<dbReference type="Gene3D" id="3.40.50.2300">
    <property type="match status" value="1"/>
</dbReference>
<dbReference type="OrthoDB" id="717811at2"/>
<dbReference type="GO" id="GO:0005524">
    <property type="term" value="F:ATP binding"/>
    <property type="evidence" value="ECO:0007669"/>
    <property type="project" value="UniProtKB-KW"/>
</dbReference>
<feature type="domain" description="Histidine kinase" evidence="14">
    <location>
        <begin position="217"/>
        <end position="435"/>
    </location>
</feature>
<accession>A0A399SWG2</accession>
<evidence type="ECO:0000259" key="14">
    <source>
        <dbReference type="PROSITE" id="PS50109"/>
    </source>
</evidence>
<dbReference type="CDD" id="cd00082">
    <property type="entry name" value="HisKA"/>
    <property type="match status" value="1"/>
</dbReference>
<feature type="transmembrane region" description="Helical" evidence="12">
    <location>
        <begin position="136"/>
        <end position="156"/>
    </location>
</feature>
<keyword evidence="12" id="KW-0472">Membrane</keyword>
<dbReference type="GO" id="GO:0003700">
    <property type="term" value="F:DNA-binding transcription factor activity"/>
    <property type="evidence" value="ECO:0007669"/>
    <property type="project" value="InterPro"/>
</dbReference>
<keyword evidence="4" id="KW-0808">Transferase</keyword>
<comment type="caution">
    <text evidence="16">The sequence shown here is derived from an EMBL/GenBank/DDBJ whole genome shotgun (WGS) entry which is preliminary data.</text>
</comment>
<dbReference type="Pfam" id="PF00512">
    <property type="entry name" value="HisKA"/>
    <property type="match status" value="1"/>
</dbReference>
<keyword evidence="9" id="KW-0805">Transcription regulation</keyword>
<feature type="transmembrane region" description="Helical" evidence="12">
    <location>
        <begin position="60"/>
        <end position="79"/>
    </location>
</feature>
<proteinExistence type="predicted"/>
<dbReference type="InterPro" id="IPR036097">
    <property type="entry name" value="HisK_dim/P_sf"/>
</dbReference>
<evidence type="ECO:0000256" key="7">
    <source>
        <dbReference type="ARBA" id="ARBA00022840"/>
    </source>
</evidence>
<dbReference type="SUPFAM" id="SSF55874">
    <property type="entry name" value="ATPase domain of HSP90 chaperone/DNA topoisomerase II/histidine kinase"/>
    <property type="match status" value="1"/>
</dbReference>
<dbReference type="FunFam" id="3.30.565.10:FF:000037">
    <property type="entry name" value="Hybrid sensor histidine kinase/response regulator"/>
    <property type="match status" value="1"/>
</dbReference>
<feature type="transmembrane region" description="Helical" evidence="12">
    <location>
        <begin position="86"/>
        <end position="103"/>
    </location>
</feature>
<evidence type="ECO:0000256" key="1">
    <source>
        <dbReference type="ARBA" id="ARBA00000085"/>
    </source>
</evidence>